<name>A0A6G0ZGA6_APHCR</name>
<protein>
    <submittedName>
        <fullName evidence="1">Uncharacterized protein</fullName>
    </submittedName>
</protein>
<dbReference type="AlphaFoldDB" id="A0A6G0ZGA6"/>
<evidence type="ECO:0000313" key="2">
    <source>
        <dbReference type="Proteomes" id="UP000478052"/>
    </source>
</evidence>
<organism evidence="1 2">
    <name type="scientific">Aphis craccivora</name>
    <name type="common">Cowpea aphid</name>
    <dbReference type="NCBI Taxonomy" id="307492"/>
    <lineage>
        <taxon>Eukaryota</taxon>
        <taxon>Metazoa</taxon>
        <taxon>Ecdysozoa</taxon>
        <taxon>Arthropoda</taxon>
        <taxon>Hexapoda</taxon>
        <taxon>Insecta</taxon>
        <taxon>Pterygota</taxon>
        <taxon>Neoptera</taxon>
        <taxon>Paraneoptera</taxon>
        <taxon>Hemiptera</taxon>
        <taxon>Sternorrhyncha</taxon>
        <taxon>Aphidomorpha</taxon>
        <taxon>Aphidoidea</taxon>
        <taxon>Aphididae</taxon>
        <taxon>Aphidini</taxon>
        <taxon>Aphis</taxon>
        <taxon>Aphis</taxon>
    </lineage>
</organism>
<proteinExistence type="predicted"/>
<accession>A0A6G0ZGA6</accession>
<reference evidence="1 2" key="1">
    <citation type="submission" date="2019-08" db="EMBL/GenBank/DDBJ databases">
        <title>Whole genome of Aphis craccivora.</title>
        <authorList>
            <person name="Voronova N.V."/>
            <person name="Shulinski R.S."/>
            <person name="Bandarenka Y.V."/>
            <person name="Zhorov D.G."/>
            <person name="Warner D."/>
        </authorList>
    </citation>
    <scope>NUCLEOTIDE SEQUENCE [LARGE SCALE GENOMIC DNA]</scope>
    <source>
        <strain evidence="1">180601</strain>
        <tissue evidence="1">Whole Body</tissue>
    </source>
</reference>
<comment type="caution">
    <text evidence="1">The sequence shown here is derived from an EMBL/GenBank/DDBJ whole genome shotgun (WGS) entry which is preliminary data.</text>
</comment>
<sequence>RLERTGATAVGTRTLDTLRARSTTGHHPGAAPDIVSQGRNDKLNVALTIYTYSRPLSRLVSIVCK</sequence>
<dbReference type="Proteomes" id="UP000478052">
    <property type="component" value="Unassembled WGS sequence"/>
</dbReference>
<feature type="non-terminal residue" evidence="1">
    <location>
        <position position="1"/>
    </location>
</feature>
<keyword evidence="2" id="KW-1185">Reference proteome</keyword>
<dbReference type="EMBL" id="VUJU01000523">
    <property type="protein sequence ID" value="KAF0769847.1"/>
    <property type="molecule type" value="Genomic_DNA"/>
</dbReference>
<evidence type="ECO:0000313" key="1">
    <source>
        <dbReference type="EMBL" id="KAF0769847.1"/>
    </source>
</evidence>
<gene>
    <name evidence="1" type="ORF">FWK35_00012354</name>
</gene>